<evidence type="ECO:0000313" key="2">
    <source>
        <dbReference type="EMBL" id="MDT0487208.1"/>
    </source>
</evidence>
<sequence length="57" mass="6323">MNPSPHTPRTGRERLIAAGKWIARRRRTALAHLLRGACYGAGTGAVGLIFVWMEHQL</sequence>
<keyword evidence="1" id="KW-1133">Transmembrane helix</keyword>
<keyword evidence="3" id="KW-1185">Reference proteome</keyword>
<dbReference type="RefSeq" id="WP_311719899.1">
    <property type="nucleotide sequence ID" value="NZ_JAVREZ010000026.1"/>
</dbReference>
<keyword evidence="1" id="KW-0812">Transmembrane</keyword>
<gene>
    <name evidence="2" type="ORF">RNB18_44795</name>
</gene>
<protein>
    <submittedName>
        <fullName evidence="2">Uncharacterized protein</fullName>
    </submittedName>
</protein>
<comment type="caution">
    <text evidence="2">The sequence shown here is derived from an EMBL/GenBank/DDBJ whole genome shotgun (WGS) entry which is preliminary data.</text>
</comment>
<dbReference type="GeneID" id="89563154"/>
<accession>A0ABU2VNM1</accession>
<dbReference type="Proteomes" id="UP001183824">
    <property type="component" value="Unassembled WGS sequence"/>
</dbReference>
<name>A0ABU2VNM1_9ACTN</name>
<keyword evidence="1" id="KW-0472">Membrane</keyword>
<evidence type="ECO:0000256" key="1">
    <source>
        <dbReference type="SAM" id="Phobius"/>
    </source>
</evidence>
<organism evidence="2 3">
    <name type="scientific">Streptomyces doebereineriae</name>
    <dbReference type="NCBI Taxonomy" id="3075528"/>
    <lineage>
        <taxon>Bacteria</taxon>
        <taxon>Bacillati</taxon>
        <taxon>Actinomycetota</taxon>
        <taxon>Actinomycetes</taxon>
        <taxon>Kitasatosporales</taxon>
        <taxon>Streptomycetaceae</taxon>
        <taxon>Streptomyces</taxon>
    </lineage>
</organism>
<dbReference type="EMBL" id="JAVREZ010000026">
    <property type="protein sequence ID" value="MDT0487208.1"/>
    <property type="molecule type" value="Genomic_DNA"/>
</dbReference>
<evidence type="ECO:0000313" key="3">
    <source>
        <dbReference type="Proteomes" id="UP001183824"/>
    </source>
</evidence>
<reference evidence="3" key="1">
    <citation type="submission" date="2023-07" db="EMBL/GenBank/DDBJ databases">
        <title>30 novel species of actinomycetes from the DSMZ collection.</title>
        <authorList>
            <person name="Nouioui I."/>
        </authorList>
    </citation>
    <scope>NUCLEOTIDE SEQUENCE [LARGE SCALE GENOMIC DNA]</scope>
    <source>
        <strain evidence="3">DSM 41640</strain>
    </source>
</reference>
<proteinExistence type="predicted"/>
<feature type="transmembrane region" description="Helical" evidence="1">
    <location>
        <begin position="33"/>
        <end position="53"/>
    </location>
</feature>